<organism evidence="4 5">
    <name type="scientific">Collybiopsis luxurians FD-317 M1</name>
    <dbReference type="NCBI Taxonomy" id="944289"/>
    <lineage>
        <taxon>Eukaryota</taxon>
        <taxon>Fungi</taxon>
        <taxon>Dikarya</taxon>
        <taxon>Basidiomycota</taxon>
        <taxon>Agaricomycotina</taxon>
        <taxon>Agaricomycetes</taxon>
        <taxon>Agaricomycetidae</taxon>
        <taxon>Agaricales</taxon>
        <taxon>Marasmiineae</taxon>
        <taxon>Omphalotaceae</taxon>
        <taxon>Collybiopsis</taxon>
        <taxon>Collybiopsis luxurians</taxon>
    </lineage>
</organism>
<proteinExistence type="inferred from homology"/>
<reference evidence="4 5" key="1">
    <citation type="submission" date="2014-04" db="EMBL/GenBank/DDBJ databases">
        <title>Evolutionary Origins and Diversification of the Mycorrhizal Mutualists.</title>
        <authorList>
            <consortium name="DOE Joint Genome Institute"/>
            <consortium name="Mycorrhizal Genomics Consortium"/>
            <person name="Kohler A."/>
            <person name="Kuo A."/>
            <person name="Nagy L.G."/>
            <person name="Floudas D."/>
            <person name="Copeland A."/>
            <person name="Barry K.W."/>
            <person name="Cichocki N."/>
            <person name="Veneault-Fourrey C."/>
            <person name="LaButti K."/>
            <person name="Lindquist E.A."/>
            <person name="Lipzen A."/>
            <person name="Lundell T."/>
            <person name="Morin E."/>
            <person name="Murat C."/>
            <person name="Riley R."/>
            <person name="Ohm R."/>
            <person name="Sun H."/>
            <person name="Tunlid A."/>
            <person name="Henrissat B."/>
            <person name="Grigoriev I.V."/>
            <person name="Hibbett D.S."/>
            <person name="Martin F."/>
        </authorList>
    </citation>
    <scope>NUCLEOTIDE SEQUENCE [LARGE SCALE GENOMIC DNA]</scope>
    <source>
        <strain evidence="4 5">FD-317 M1</strain>
    </source>
</reference>
<dbReference type="HOGENOM" id="CLU_029573_2_1_1"/>
<dbReference type="EMBL" id="KN834770">
    <property type="protein sequence ID" value="KIK61727.1"/>
    <property type="molecule type" value="Genomic_DNA"/>
</dbReference>
<dbReference type="AlphaFoldDB" id="A0A0D0CRB1"/>
<keyword evidence="5" id="KW-1185">Reference proteome</keyword>
<dbReference type="Gene3D" id="1.25.40.570">
    <property type="match status" value="1"/>
</dbReference>
<dbReference type="InterPro" id="IPR040780">
    <property type="entry name" value="Rpn6_C_helix"/>
</dbReference>
<sequence>MSSTAQLLAEAVAASETDLKRAESLYKQILSSSSKPSVNEGNQQQAQTLRDQETALVNLGQLYRDKNNAEGVAEVITLSRSFMSSTAKAKTAKLIRTLLDYFNTIPNSQKIQITVLKDNIEWAKREKRIFLKQSLETRLAGLQLEAQEYKASLSLIDSLLTELRRLDDKMILTEVHLLESRVYRGIGNMPKAKAALTSARTAANSIYCPPALQSSLDLQSGILHAEDKDYTTGYSYFYEAFENLSTQGEDDAKALSALKYMMLCKIMLNLPEDVTSLLSIKLAVKYAQLREVESMRSVAKAHQARNLADFEKALKDYKDELSSDPTIRSHLSDLYDALLQQNLLRIVEPYSVVEVEYIAECVGQGRQSVETKLSQMILDKVFYGVLDQGRGCLLVYDEPKADEMYDSAIDTLGQVSKVVESLYAKSVNIA</sequence>
<dbReference type="GO" id="GO:0030163">
    <property type="term" value="P:protein catabolic process"/>
    <property type="evidence" value="ECO:0007669"/>
    <property type="project" value="UniProtKB-ARBA"/>
</dbReference>
<keyword evidence="2" id="KW-0647">Proteasome</keyword>
<evidence type="ECO:0000313" key="4">
    <source>
        <dbReference type="EMBL" id="KIK61727.1"/>
    </source>
</evidence>
<dbReference type="GO" id="GO:0000502">
    <property type="term" value="C:proteasome complex"/>
    <property type="evidence" value="ECO:0007669"/>
    <property type="project" value="UniProtKB-KW"/>
</dbReference>
<dbReference type="OrthoDB" id="1418352at2759"/>
<evidence type="ECO:0000313" key="5">
    <source>
        <dbReference type="Proteomes" id="UP000053593"/>
    </source>
</evidence>
<dbReference type="Proteomes" id="UP000053593">
    <property type="component" value="Unassembled WGS sequence"/>
</dbReference>
<dbReference type="PANTHER" id="PTHR10678">
    <property type="entry name" value="26S PROTEASOME NON-ATPASE REGULATORY SUBUNIT 11/COP9 SIGNALOSOME COMPLEX SUBUNIT 2"/>
    <property type="match status" value="1"/>
</dbReference>
<dbReference type="InterPro" id="IPR050871">
    <property type="entry name" value="26S_Proteasome/COP9_Components"/>
</dbReference>
<gene>
    <name evidence="4" type="ORF">GYMLUDRAFT_42757</name>
</gene>
<dbReference type="Pfam" id="PF01399">
    <property type="entry name" value="PCI"/>
    <property type="match status" value="1"/>
</dbReference>
<evidence type="ECO:0000256" key="1">
    <source>
        <dbReference type="ARBA" id="ARBA00007454"/>
    </source>
</evidence>
<name>A0A0D0CRB1_9AGAR</name>
<feature type="domain" description="PCI" evidence="3">
    <location>
        <begin position="226"/>
        <end position="400"/>
    </location>
</feature>
<dbReference type="Pfam" id="PF18055">
    <property type="entry name" value="RPN6_N"/>
    <property type="match status" value="1"/>
</dbReference>
<accession>A0A0D0CRB1</accession>
<dbReference type="SMART" id="SM00753">
    <property type="entry name" value="PAM"/>
    <property type="match status" value="1"/>
</dbReference>
<dbReference type="SMART" id="SM00088">
    <property type="entry name" value="PINT"/>
    <property type="match status" value="1"/>
</dbReference>
<dbReference type="InterPro" id="IPR011990">
    <property type="entry name" value="TPR-like_helical_dom_sf"/>
</dbReference>
<dbReference type="PROSITE" id="PS50250">
    <property type="entry name" value="PCI"/>
    <property type="match status" value="1"/>
</dbReference>
<dbReference type="InterPro" id="IPR000717">
    <property type="entry name" value="PCI_dom"/>
</dbReference>
<dbReference type="Pfam" id="PF18503">
    <property type="entry name" value="RPN6_C_helix"/>
    <property type="match status" value="1"/>
</dbReference>
<comment type="similarity">
    <text evidence="1">Belongs to the proteasome subunit S9 family.</text>
</comment>
<evidence type="ECO:0000256" key="2">
    <source>
        <dbReference type="ARBA" id="ARBA00022942"/>
    </source>
</evidence>
<evidence type="ECO:0000259" key="3">
    <source>
        <dbReference type="PROSITE" id="PS50250"/>
    </source>
</evidence>
<dbReference type="FunFam" id="1.25.40.570:FF:000007">
    <property type="entry name" value="26S proteasome non-ATPase regulatory subunit 11"/>
    <property type="match status" value="1"/>
</dbReference>
<dbReference type="InterPro" id="IPR040773">
    <property type="entry name" value="Rpn6_N"/>
</dbReference>
<dbReference type="InterPro" id="IPR036390">
    <property type="entry name" value="WH_DNA-bd_sf"/>
</dbReference>
<dbReference type="SUPFAM" id="SSF48452">
    <property type="entry name" value="TPR-like"/>
    <property type="match status" value="1"/>
</dbReference>
<protein>
    <recommendedName>
        <fullName evidence="3">PCI domain-containing protein</fullName>
    </recommendedName>
</protein>
<dbReference type="SUPFAM" id="SSF46785">
    <property type="entry name" value="Winged helix' DNA-binding domain"/>
    <property type="match status" value="1"/>
</dbReference>